<sequence>MSNEFNKFWKKMKSSKNYLKVGELKDFYSYTIWARNAFVGIWVKDENAFLISRYKVGDVPILRWEYHWDIGEPLGTAKPIQIIENCPYELKNTDDKAEEICRYLNDLEEKNPVVVGFNTLQDRRIAAIRFKQRLSGMKNWKDVEV</sequence>
<name>A0A4R1ENC2_9GAMM</name>
<evidence type="ECO:0000313" key="1">
    <source>
        <dbReference type="EMBL" id="TCJ82736.1"/>
    </source>
</evidence>
<dbReference type="AlphaFoldDB" id="A0A4R1ENC2"/>
<dbReference type="RefSeq" id="WP_131907243.1">
    <property type="nucleotide sequence ID" value="NZ_BAAAFU010000007.1"/>
</dbReference>
<evidence type="ECO:0000313" key="2">
    <source>
        <dbReference type="Proteomes" id="UP000294887"/>
    </source>
</evidence>
<dbReference type="EMBL" id="SMFQ01000005">
    <property type="protein sequence ID" value="TCJ82736.1"/>
    <property type="molecule type" value="Genomic_DNA"/>
</dbReference>
<proteinExistence type="predicted"/>
<gene>
    <name evidence="1" type="ORF">EV695_3468</name>
</gene>
<protein>
    <submittedName>
        <fullName evidence="1">Uncharacterized protein</fullName>
    </submittedName>
</protein>
<keyword evidence="2" id="KW-1185">Reference proteome</keyword>
<comment type="caution">
    <text evidence="1">The sequence shown here is derived from an EMBL/GenBank/DDBJ whole genome shotgun (WGS) entry which is preliminary data.</text>
</comment>
<dbReference type="Proteomes" id="UP000294887">
    <property type="component" value="Unassembled WGS sequence"/>
</dbReference>
<organism evidence="1 2">
    <name type="scientific">Cocleimonas flava</name>
    <dbReference type="NCBI Taxonomy" id="634765"/>
    <lineage>
        <taxon>Bacteria</taxon>
        <taxon>Pseudomonadati</taxon>
        <taxon>Pseudomonadota</taxon>
        <taxon>Gammaproteobacteria</taxon>
        <taxon>Thiotrichales</taxon>
        <taxon>Thiotrichaceae</taxon>
        <taxon>Cocleimonas</taxon>
    </lineage>
</organism>
<reference evidence="1 2" key="1">
    <citation type="submission" date="2019-03" db="EMBL/GenBank/DDBJ databases">
        <title>Genomic Encyclopedia of Type Strains, Phase IV (KMG-IV): sequencing the most valuable type-strain genomes for metagenomic binning, comparative biology and taxonomic classification.</title>
        <authorList>
            <person name="Goeker M."/>
        </authorList>
    </citation>
    <scope>NUCLEOTIDE SEQUENCE [LARGE SCALE GENOMIC DNA]</scope>
    <source>
        <strain evidence="1 2">DSM 24830</strain>
    </source>
</reference>
<accession>A0A4R1ENC2</accession>
<dbReference type="OrthoDB" id="7107850at2"/>